<dbReference type="VEuPathDB" id="FungiDB:FUN_003320"/>
<evidence type="ECO:0000313" key="3">
    <source>
        <dbReference type="Proteomes" id="UP000233469"/>
    </source>
</evidence>
<name>A0A2N1MUH2_9GLOM</name>
<reference evidence="2 3" key="1">
    <citation type="submission" date="2016-04" db="EMBL/GenBank/DDBJ databases">
        <title>Genome analyses suggest a sexual origin of heterokaryosis in a supposedly ancient asexual fungus.</title>
        <authorList>
            <person name="Ropars J."/>
            <person name="Sedzielewska K."/>
            <person name="Noel J."/>
            <person name="Charron P."/>
            <person name="Farinelli L."/>
            <person name="Marton T."/>
            <person name="Kruger M."/>
            <person name="Pelin A."/>
            <person name="Brachmann A."/>
            <person name="Corradi N."/>
        </authorList>
    </citation>
    <scope>NUCLEOTIDE SEQUENCE [LARGE SCALE GENOMIC DNA]</scope>
    <source>
        <strain evidence="2 3">C2</strain>
    </source>
</reference>
<gene>
    <name evidence="2" type="ORF">RhiirC2_786363</name>
</gene>
<evidence type="ECO:0000256" key="1">
    <source>
        <dbReference type="SAM" id="MobiDB-lite"/>
    </source>
</evidence>
<reference evidence="2 3" key="2">
    <citation type="submission" date="2017-10" db="EMBL/GenBank/DDBJ databases">
        <title>Extensive intraspecific genome diversity in a model arbuscular mycorrhizal fungus.</title>
        <authorList>
            <person name="Chen E.C.H."/>
            <person name="Morin E."/>
            <person name="Baudet D."/>
            <person name="Noel J."/>
            <person name="Ndikumana S."/>
            <person name="Charron P."/>
            <person name="St-Onge C."/>
            <person name="Giorgi J."/>
            <person name="Grigoriev I.V."/>
            <person name="Roux C."/>
            <person name="Martin F.M."/>
            <person name="Corradi N."/>
        </authorList>
    </citation>
    <scope>NUCLEOTIDE SEQUENCE [LARGE SCALE GENOMIC DNA]</scope>
    <source>
        <strain evidence="2 3">C2</strain>
    </source>
</reference>
<dbReference type="Proteomes" id="UP000233469">
    <property type="component" value="Unassembled WGS sequence"/>
</dbReference>
<proteinExistence type="predicted"/>
<comment type="caution">
    <text evidence="2">The sequence shown here is derived from an EMBL/GenBank/DDBJ whole genome shotgun (WGS) entry which is preliminary data.</text>
</comment>
<feature type="region of interest" description="Disordered" evidence="1">
    <location>
        <begin position="33"/>
        <end position="55"/>
    </location>
</feature>
<accession>A0A2N1MUH2</accession>
<sequence>MSYNSNLKDAGVVVAESVVELEIVNYNDAAKDSEPQHLKKALAPHNTTPNDTRNYSVTYSELNPSENIRILDYQLPHHYNLIQQQIQQQQVRHPVYQQNDI</sequence>
<feature type="compositionally biased region" description="Polar residues" evidence="1">
    <location>
        <begin position="45"/>
        <end position="55"/>
    </location>
</feature>
<dbReference type="AlphaFoldDB" id="A0A2N1MUH2"/>
<organism evidence="2 3">
    <name type="scientific">Rhizophagus irregularis</name>
    <dbReference type="NCBI Taxonomy" id="588596"/>
    <lineage>
        <taxon>Eukaryota</taxon>
        <taxon>Fungi</taxon>
        <taxon>Fungi incertae sedis</taxon>
        <taxon>Mucoromycota</taxon>
        <taxon>Glomeromycotina</taxon>
        <taxon>Glomeromycetes</taxon>
        <taxon>Glomerales</taxon>
        <taxon>Glomeraceae</taxon>
        <taxon>Rhizophagus</taxon>
    </lineage>
</organism>
<protein>
    <submittedName>
        <fullName evidence="2">Uncharacterized protein</fullName>
    </submittedName>
</protein>
<dbReference type="VEuPathDB" id="FungiDB:RhiirA1_469413"/>
<dbReference type="EMBL" id="LLXL01001291">
    <property type="protein sequence ID" value="PKK65302.1"/>
    <property type="molecule type" value="Genomic_DNA"/>
</dbReference>
<evidence type="ECO:0000313" key="2">
    <source>
        <dbReference type="EMBL" id="PKK65302.1"/>
    </source>
</evidence>